<sequence>MQPRPALHSKRAMAFQIKGLLNHHVSPNPMESGRARVTTRKHKMPLSLLISGSINSNHYPILLNTNPSDEPASRPFRFEAAWTRDPRFHGMIEKAWNKEMRVSDSYKLYRKQQKNICEVLKKWNKKEFGLTQVKIKELSNRLLEIQKLEPTVDNCKVEAKMQEEINEWPTRVELLWRQKSRETWLKEGDKNSIFFHLSTIIRRKRNSIDAIKDDHGAWITEKKEIREMFLNKFEELFAEEDVDFPEDLENLVTQSISESKNESLCQLPYAQEIKNALCEMPTLKAPRPDGLPVLFYKKKYWSTVSDDVVRAVTNFFTSGKLHSEVNETLIVLIPKIHLFNWIIECVYTVPSSLLINGGKTRSFKPKKGLRQGDPLSPYLFILCQEVLARMLDREFLEGRISGVKASPNGPTLTHVMYADDIVLFSKADSRKASSLNNCLEKYCTWLEQQINRAKSGLAFLIASSKPAMQAVKQLLQMKSLNQEQLEAKLKGWRSKCLSWAERCTLIKSVAQAIPSYTMSTFEWTIVNRPNGWKTCKSKEVDRNWHRFGAGLWGSDAFFSKSSQKNLESVILYWKVLFIPEIRRDSGVLCLLVIARGLPGSLGFGDTWGFTPATIFKGFHSGDFFFTGTVFQDHGVVYTGLLVPRAQLAHSRMTTRAERKRLREVAQNLEDLPDAGALFSKKPKSGKKVVIEKGANSKKEGNVTKEGRLNKPLPLAKGKASSKVHVYHEIPPSPSVSKGKGLVSEEINPTIYNSTSKAMKKVNEAYEKNLKRPRLTLAHKKNAKGLTAEKGSLTSQVKQLETNLKKRDDRLSVLETERDELLRKAKALQGEISNAKEMAILEFKASKDFQDDTHRYYVVGFEHFRKRAALAFGGVQDWSLVKIFDDEDTTAMEGDSEEEEEEGDVQSRERAVTPPDVPSIPPSGDQGDDPTAGPMDGQVASVDDQATPPPAGDEAP</sequence>
<accession>A0A2N9INB7</accession>
<dbReference type="Pfam" id="PF00078">
    <property type="entry name" value="RVT_1"/>
    <property type="match status" value="1"/>
</dbReference>
<dbReference type="AlphaFoldDB" id="A0A2N9INB7"/>
<feature type="compositionally biased region" description="Basic and acidic residues" evidence="2">
    <location>
        <begin position="688"/>
        <end position="708"/>
    </location>
</feature>
<dbReference type="EMBL" id="OIVN01006178">
    <property type="protein sequence ID" value="SPD27067.1"/>
    <property type="molecule type" value="Genomic_DNA"/>
</dbReference>
<evidence type="ECO:0000313" key="4">
    <source>
        <dbReference type="EMBL" id="SPD27067.1"/>
    </source>
</evidence>
<reference evidence="4" key="1">
    <citation type="submission" date="2018-02" db="EMBL/GenBank/DDBJ databases">
        <authorList>
            <person name="Cohen D.B."/>
            <person name="Kent A.D."/>
        </authorList>
    </citation>
    <scope>NUCLEOTIDE SEQUENCE</scope>
</reference>
<dbReference type="InterPro" id="IPR052343">
    <property type="entry name" value="Retrotransposon-Effector_Assoc"/>
</dbReference>
<feature type="region of interest" description="Disordered" evidence="2">
    <location>
        <begin position="888"/>
        <end position="955"/>
    </location>
</feature>
<dbReference type="PANTHER" id="PTHR46890">
    <property type="entry name" value="NON-LTR RETROLELEMENT REVERSE TRANSCRIPTASE-LIKE PROTEIN-RELATED"/>
    <property type="match status" value="1"/>
</dbReference>
<feature type="compositionally biased region" description="Pro residues" evidence="2">
    <location>
        <begin position="946"/>
        <end position="955"/>
    </location>
</feature>
<gene>
    <name evidence="4" type="ORF">FSB_LOCUS54949</name>
</gene>
<feature type="region of interest" description="Disordered" evidence="2">
    <location>
        <begin position="688"/>
        <end position="716"/>
    </location>
</feature>
<dbReference type="InterPro" id="IPR000477">
    <property type="entry name" value="RT_dom"/>
</dbReference>
<feature type="domain" description="Reverse transcriptase" evidence="3">
    <location>
        <begin position="316"/>
        <end position="458"/>
    </location>
</feature>
<dbReference type="SUPFAM" id="SSF56672">
    <property type="entry name" value="DNA/RNA polymerases"/>
    <property type="match status" value="1"/>
</dbReference>
<organism evidence="4">
    <name type="scientific">Fagus sylvatica</name>
    <name type="common">Beechnut</name>
    <dbReference type="NCBI Taxonomy" id="28930"/>
    <lineage>
        <taxon>Eukaryota</taxon>
        <taxon>Viridiplantae</taxon>
        <taxon>Streptophyta</taxon>
        <taxon>Embryophyta</taxon>
        <taxon>Tracheophyta</taxon>
        <taxon>Spermatophyta</taxon>
        <taxon>Magnoliopsida</taxon>
        <taxon>eudicotyledons</taxon>
        <taxon>Gunneridae</taxon>
        <taxon>Pentapetalae</taxon>
        <taxon>rosids</taxon>
        <taxon>fabids</taxon>
        <taxon>Fagales</taxon>
        <taxon>Fagaceae</taxon>
        <taxon>Fagus</taxon>
    </lineage>
</organism>
<dbReference type="InterPro" id="IPR043502">
    <property type="entry name" value="DNA/RNA_pol_sf"/>
</dbReference>
<evidence type="ECO:0000256" key="2">
    <source>
        <dbReference type="SAM" id="MobiDB-lite"/>
    </source>
</evidence>
<name>A0A2N9INB7_FAGSY</name>
<proteinExistence type="predicted"/>
<dbReference type="PANTHER" id="PTHR46890:SF48">
    <property type="entry name" value="RNA-DIRECTED DNA POLYMERASE"/>
    <property type="match status" value="1"/>
</dbReference>
<feature type="coiled-coil region" evidence="1">
    <location>
        <begin position="782"/>
        <end position="837"/>
    </location>
</feature>
<keyword evidence="1" id="KW-0175">Coiled coil</keyword>
<evidence type="ECO:0000256" key="1">
    <source>
        <dbReference type="SAM" id="Coils"/>
    </source>
</evidence>
<feature type="compositionally biased region" description="Acidic residues" evidence="2">
    <location>
        <begin position="888"/>
        <end position="903"/>
    </location>
</feature>
<protein>
    <recommendedName>
        <fullName evidence="3">Reverse transcriptase domain-containing protein</fullName>
    </recommendedName>
</protein>
<evidence type="ECO:0000259" key="3">
    <source>
        <dbReference type="Pfam" id="PF00078"/>
    </source>
</evidence>